<evidence type="ECO:0000256" key="4">
    <source>
        <dbReference type="ARBA" id="ARBA00022763"/>
    </source>
</evidence>
<name>A0A9P8PLA1_9ASCO</name>
<keyword evidence="3" id="KW-0547">Nucleotide-binding</keyword>
<evidence type="ECO:0000256" key="7">
    <source>
        <dbReference type="ARBA" id="ARBA00023306"/>
    </source>
</evidence>
<reference evidence="9" key="2">
    <citation type="submission" date="2021-01" db="EMBL/GenBank/DDBJ databases">
        <authorList>
            <person name="Schikora-Tamarit M.A."/>
        </authorList>
    </citation>
    <scope>NUCLEOTIDE SEQUENCE</scope>
    <source>
        <strain evidence="9">CBS6341</strain>
    </source>
</reference>
<dbReference type="InterPro" id="IPR057927">
    <property type="entry name" value="RAD24-like_helical"/>
</dbReference>
<organism evidence="9 10">
    <name type="scientific">Wickerhamomyces mucosus</name>
    <dbReference type="NCBI Taxonomy" id="1378264"/>
    <lineage>
        <taxon>Eukaryota</taxon>
        <taxon>Fungi</taxon>
        <taxon>Dikarya</taxon>
        <taxon>Ascomycota</taxon>
        <taxon>Saccharomycotina</taxon>
        <taxon>Saccharomycetes</taxon>
        <taxon>Phaffomycetales</taxon>
        <taxon>Wickerhamomycetaceae</taxon>
        <taxon>Wickerhamomyces</taxon>
    </lineage>
</organism>
<comment type="caution">
    <text evidence="9">The sequence shown here is derived from an EMBL/GenBank/DDBJ whole genome shotgun (WGS) entry which is preliminary data.</text>
</comment>
<dbReference type="Pfam" id="PF03215">
    <property type="entry name" value="Rad17"/>
    <property type="match status" value="2"/>
</dbReference>
<evidence type="ECO:0000256" key="6">
    <source>
        <dbReference type="ARBA" id="ARBA00023242"/>
    </source>
</evidence>
<keyword evidence="10" id="KW-1185">Reference proteome</keyword>
<dbReference type="InterPro" id="IPR027417">
    <property type="entry name" value="P-loop_NTPase"/>
</dbReference>
<evidence type="ECO:0000256" key="3">
    <source>
        <dbReference type="ARBA" id="ARBA00022741"/>
    </source>
</evidence>
<dbReference type="OrthoDB" id="10265971at2759"/>
<feature type="domain" description="Checkpoint protein RAD24-like helical bundle" evidence="8">
    <location>
        <begin position="336"/>
        <end position="452"/>
    </location>
</feature>
<dbReference type="Pfam" id="PF25812">
    <property type="entry name" value="RAD24_helical"/>
    <property type="match status" value="1"/>
</dbReference>
<dbReference type="GO" id="GO:0006281">
    <property type="term" value="P:DNA repair"/>
    <property type="evidence" value="ECO:0007669"/>
    <property type="project" value="InterPro"/>
</dbReference>
<dbReference type="AlphaFoldDB" id="A0A9P8PLA1"/>
<evidence type="ECO:0000256" key="5">
    <source>
        <dbReference type="ARBA" id="ARBA00022840"/>
    </source>
</evidence>
<dbReference type="GO" id="GO:0033314">
    <property type="term" value="P:mitotic DNA replication checkpoint signaling"/>
    <property type="evidence" value="ECO:0007669"/>
    <property type="project" value="TreeGrafter"/>
</dbReference>
<dbReference type="InterPro" id="IPR004582">
    <property type="entry name" value="Checkpoint_prot_Rad17_Rad24"/>
</dbReference>
<accession>A0A9P8PLA1</accession>
<dbReference type="SUPFAM" id="SSF52540">
    <property type="entry name" value="P-loop containing nucleoside triphosphate hydrolases"/>
    <property type="match status" value="1"/>
</dbReference>
<dbReference type="GO" id="GO:0003682">
    <property type="term" value="F:chromatin binding"/>
    <property type="evidence" value="ECO:0007669"/>
    <property type="project" value="TreeGrafter"/>
</dbReference>
<comment type="subcellular location">
    <subcellularLocation>
        <location evidence="1">Nucleus</location>
    </subcellularLocation>
</comment>
<keyword evidence="4" id="KW-0227">DNA damage</keyword>
<dbReference type="Gene3D" id="3.40.50.300">
    <property type="entry name" value="P-loop containing nucleotide triphosphate hydrolases"/>
    <property type="match status" value="1"/>
</dbReference>
<protein>
    <recommendedName>
        <fullName evidence="8">Checkpoint protein RAD24-like helical bundle domain-containing protein</fullName>
    </recommendedName>
</protein>
<dbReference type="PANTHER" id="PTHR12172">
    <property type="entry name" value="CELL CYCLE CHECKPOINT PROTEIN RAD17"/>
    <property type="match status" value="1"/>
</dbReference>
<evidence type="ECO:0000256" key="1">
    <source>
        <dbReference type="ARBA" id="ARBA00004123"/>
    </source>
</evidence>
<dbReference type="EMBL" id="JAEUBF010000964">
    <property type="protein sequence ID" value="KAH3673590.1"/>
    <property type="molecule type" value="Genomic_DNA"/>
</dbReference>
<dbReference type="Proteomes" id="UP000769528">
    <property type="component" value="Unassembled WGS sequence"/>
</dbReference>
<evidence type="ECO:0000313" key="10">
    <source>
        <dbReference type="Proteomes" id="UP000769528"/>
    </source>
</evidence>
<dbReference type="GO" id="GO:0003689">
    <property type="term" value="F:DNA clamp loader activity"/>
    <property type="evidence" value="ECO:0007669"/>
    <property type="project" value="TreeGrafter"/>
</dbReference>
<dbReference type="PANTHER" id="PTHR12172:SF0">
    <property type="entry name" value="CELL CYCLE CHECKPOINT PROTEIN RAD17"/>
    <property type="match status" value="1"/>
</dbReference>
<evidence type="ECO:0000259" key="8">
    <source>
        <dbReference type="Pfam" id="PF25812"/>
    </source>
</evidence>
<comment type="similarity">
    <text evidence="2">Belongs to the rad17/RAD24 family.</text>
</comment>
<evidence type="ECO:0000256" key="2">
    <source>
        <dbReference type="ARBA" id="ARBA00006168"/>
    </source>
</evidence>
<gene>
    <name evidence="9" type="ORF">WICMUC_003587</name>
</gene>
<keyword evidence="7" id="KW-0131">Cell cycle</keyword>
<dbReference type="GO" id="GO:0005524">
    <property type="term" value="F:ATP binding"/>
    <property type="evidence" value="ECO:0007669"/>
    <property type="project" value="UniProtKB-KW"/>
</dbReference>
<reference evidence="9" key="1">
    <citation type="journal article" date="2021" name="Open Biol.">
        <title>Shared evolutionary footprints suggest mitochondrial oxidative damage underlies multiple complex I losses in fungi.</title>
        <authorList>
            <person name="Schikora-Tamarit M.A."/>
            <person name="Marcet-Houben M."/>
            <person name="Nosek J."/>
            <person name="Gabaldon T."/>
        </authorList>
    </citation>
    <scope>NUCLEOTIDE SEQUENCE</scope>
    <source>
        <strain evidence="9">CBS6341</strain>
    </source>
</reference>
<dbReference type="GO" id="GO:0005634">
    <property type="term" value="C:nucleus"/>
    <property type="evidence" value="ECO:0007669"/>
    <property type="project" value="UniProtKB-SubCell"/>
</dbReference>
<dbReference type="GO" id="GO:0000077">
    <property type="term" value="P:DNA damage checkpoint signaling"/>
    <property type="evidence" value="ECO:0007669"/>
    <property type="project" value="TreeGrafter"/>
</dbReference>
<sequence>MVTERSRRRSKRIKSEKKVVVIDNDNEIGEFEEIEEISGDFDTGTKVKSPKRVKISQLATKIRSISRSTSPIDIHQDNSLWVEKYEPKTLADVMIHPKKLKDIKSEIESMLGNDPHRPRLLVLSGPSGSSKSTVTKMLANALIDHKTQIPNFIEWVTPSSTNSDRFSDFLNSSSYRTGEKTALILVEDLPNIFHEDTRRKFQRALLEWVSTDYRLPPLVICITECEYSNDDQLYNQGYNIENNFTAETILGKQLLNNPRLTRIRLNSINFTLSKKCLNNIVIKESSIFQNIPVDKLKPKLEEFSRYGDLRSSISALQFWSRWFQFSSSSDINLGKESSIQLFHAIGKCIFGSKNEGEQDNDTINSVMKDYSTRSNILKLGLLENYDKYNSSDFDVKKASEITDYLSLNDTLKPEDISLELSIRKTRYTLNEVEIKKTQKLGLNFPREFKSYKLIKSIKNDITRYIELEFQRNSIFRTFDDSNLLHGFLEPLINNNRVFKNRSKIHYYQSINKSIPQDWFYPKEPYLKERLGGPLKELNGDQEVVDSNDDYLKTSYNESYYNDTKIDTNTQGQSDNEDDEDEYDSIVESSEEDFGGDDTFEKELMAVSQRKKWGANEFIKSQEKNFPIKSQKLLEIPPNIRIPFITKRDNSEFLNDIDENEFDEPDF</sequence>
<keyword evidence="6" id="KW-0539">Nucleus</keyword>
<evidence type="ECO:0000313" key="9">
    <source>
        <dbReference type="EMBL" id="KAH3673590.1"/>
    </source>
</evidence>
<proteinExistence type="inferred from homology"/>
<keyword evidence="5" id="KW-0067">ATP-binding</keyword>